<protein>
    <submittedName>
        <fullName evidence="3">FAD-dependent monooxygenase</fullName>
    </submittedName>
</protein>
<dbReference type="Pfam" id="PF01494">
    <property type="entry name" value="FAD_binding_3"/>
    <property type="match status" value="1"/>
</dbReference>
<dbReference type="GO" id="GO:0004497">
    <property type="term" value="F:monooxygenase activity"/>
    <property type="evidence" value="ECO:0007669"/>
    <property type="project" value="UniProtKB-KW"/>
</dbReference>
<evidence type="ECO:0000259" key="2">
    <source>
        <dbReference type="Pfam" id="PF01494"/>
    </source>
</evidence>
<proteinExistence type="predicted"/>
<accession>A0ABX6YJC7</accession>
<dbReference type="PRINTS" id="PR00420">
    <property type="entry name" value="RNGMNOXGNASE"/>
</dbReference>
<reference evidence="3 4" key="1">
    <citation type="submission" date="2020-12" db="EMBL/GenBank/DDBJ databases">
        <title>Microbacterium sp. HY060.</title>
        <authorList>
            <person name="Zhou J."/>
        </authorList>
    </citation>
    <scope>NUCLEOTIDE SEQUENCE [LARGE SCALE GENOMIC DNA]</scope>
    <source>
        <strain evidence="3 4">HY60</strain>
    </source>
</reference>
<dbReference type="Gene3D" id="3.30.9.10">
    <property type="entry name" value="D-Amino Acid Oxidase, subunit A, domain 2"/>
    <property type="match status" value="1"/>
</dbReference>
<keyword evidence="3" id="KW-0503">Monooxygenase</keyword>
<evidence type="ECO:0000313" key="4">
    <source>
        <dbReference type="Proteomes" id="UP000662814"/>
    </source>
</evidence>
<dbReference type="InterPro" id="IPR036188">
    <property type="entry name" value="FAD/NAD-bd_sf"/>
</dbReference>
<evidence type="ECO:0000313" key="3">
    <source>
        <dbReference type="EMBL" id="QPZ38883.1"/>
    </source>
</evidence>
<dbReference type="RefSeq" id="WP_166985262.1">
    <property type="nucleotide sequence ID" value="NZ_CP061169.1"/>
</dbReference>
<dbReference type="InterPro" id="IPR002938">
    <property type="entry name" value="FAD-bd"/>
</dbReference>
<dbReference type="PANTHER" id="PTHR46865">
    <property type="entry name" value="OXIDOREDUCTASE-RELATED"/>
    <property type="match status" value="1"/>
</dbReference>
<gene>
    <name evidence="3" type="ORF">HCR76_01905</name>
</gene>
<organism evidence="3 4">
    <name type="scientific">Paramicrobacterium chengjingii</name>
    <dbReference type="NCBI Taxonomy" id="2769067"/>
    <lineage>
        <taxon>Bacteria</taxon>
        <taxon>Bacillati</taxon>
        <taxon>Actinomycetota</taxon>
        <taxon>Actinomycetes</taxon>
        <taxon>Micrococcales</taxon>
        <taxon>Microbacteriaceae</taxon>
        <taxon>Paramicrobacterium</taxon>
    </lineage>
</organism>
<dbReference type="Proteomes" id="UP000662814">
    <property type="component" value="Chromosome"/>
</dbReference>
<dbReference type="SUPFAM" id="SSF51905">
    <property type="entry name" value="FAD/NAD(P)-binding domain"/>
    <property type="match status" value="1"/>
</dbReference>
<dbReference type="InterPro" id="IPR051704">
    <property type="entry name" value="FAD_aromatic-hydroxylase"/>
</dbReference>
<evidence type="ECO:0000256" key="1">
    <source>
        <dbReference type="SAM" id="MobiDB-lite"/>
    </source>
</evidence>
<keyword evidence="3" id="KW-0560">Oxidoreductase</keyword>
<name>A0ABX6YJC7_9MICO</name>
<dbReference type="PANTHER" id="PTHR46865:SF2">
    <property type="entry name" value="MONOOXYGENASE"/>
    <property type="match status" value="1"/>
</dbReference>
<feature type="region of interest" description="Disordered" evidence="1">
    <location>
        <begin position="392"/>
        <end position="413"/>
    </location>
</feature>
<keyword evidence="4" id="KW-1185">Reference proteome</keyword>
<dbReference type="Gene3D" id="3.50.50.60">
    <property type="entry name" value="FAD/NAD(P)-binding domain"/>
    <property type="match status" value="1"/>
</dbReference>
<sequence length="413" mass="43606">MTTETPHVLISGGGIAGTALALRLVEQGIRTTVVERAEAPREGGQVVDLRGASRVVAEQMGLMPGIREYQLHEKGIAYIGSRGAVYARMSMEDYDGKGAVAEIEIARGDLHRVLLKRLDEASGAAPGLLSLRYGEHIAALEQNDDGVNIAFASGAADRFDLVVGGDGVHSATRRMGVGPEEDFSTYLGGYTAFFSMPTPAGIEPGWFTMRAVPGVAVGVRPGPDPDTSMVLVMIRMDRHPALRRDRAAQLALVRRMVSAAGWHAPAMLAALEQSQDFYFDELVRIEVPDVSHGRVTLIGDAASSGSPLSGMGTATALIGAYLLAAEIAASPDDVVAATSRYATAIAPFSEAGQVLPGGGIRFMVPRSTVGSVMSQWVMRVLVSRALRPTMKRMVGGGQNTAPALPQNDPVGHH</sequence>
<feature type="domain" description="FAD-binding" evidence="2">
    <location>
        <begin position="7"/>
        <end position="329"/>
    </location>
</feature>
<dbReference type="EMBL" id="CP061169">
    <property type="protein sequence ID" value="QPZ38883.1"/>
    <property type="molecule type" value="Genomic_DNA"/>
</dbReference>